<comment type="caution">
    <text evidence="6">The sequence shown here is derived from an EMBL/GenBank/DDBJ whole genome shotgun (WGS) entry which is preliminary data.</text>
</comment>
<dbReference type="SUPFAM" id="SSF51419">
    <property type="entry name" value="PLP-binding barrel"/>
    <property type="match status" value="1"/>
</dbReference>
<dbReference type="PATRIC" id="fig|59561.3.peg.1685"/>
<dbReference type="Proteomes" id="UP001225576">
    <property type="component" value="Unassembled WGS sequence"/>
</dbReference>
<comment type="function">
    <text evidence="2">Pyridoxal 5'-phosphate (PLP)-binding protein, which is involved in PLP homeostasis.</text>
</comment>
<reference evidence="6 8" key="1">
    <citation type="submission" date="2015-11" db="EMBL/GenBank/DDBJ databases">
        <title>Draft Genome Sequence of the Type Strain Trueperella bernardiae LCDC 89-0504T, Isolated from Blood Culture.</title>
        <authorList>
            <person name="Bernier A.-M."/>
            <person name="Bernard K."/>
        </authorList>
    </citation>
    <scope>NUCLEOTIDE SEQUENCE [LARGE SCALE GENOMIC DNA]</scope>
    <source>
        <strain evidence="6 8">LCDC 89-0504</strain>
    </source>
</reference>
<accession>A0A0W1KHB2</accession>
<dbReference type="OrthoDB" id="9804072at2"/>
<dbReference type="PIRSF" id="PIRSF004848">
    <property type="entry name" value="YBL036c_PLPDEIII"/>
    <property type="match status" value="1"/>
</dbReference>
<dbReference type="EMBL" id="JASPDQ010000033">
    <property type="protein sequence ID" value="MDK8602723.1"/>
    <property type="molecule type" value="Genomic_DNA"/>
</dbReference>
<dbReference type="CDD" id="cd00635">
    <property type="entry name" value="PLPDE_III_YBL036c_like"/>
    <property type="match status" value="1"/>
</dbReference>
<evidence type="ECO:0000313" key="7">
    <source>
        <dbReference type="EMBL" id="MDK8602723.1"/>
    </source>
</evidence>
<feature type="domain" description="Alanine racemase N-terminal" evidence="5">
    <location>
        <begin position="34"/>
        <end position="235"/>
    </location>
</feature>
<reference evidence="7" key="2">
    <citation type="submission" date="2023-05" db="EMBL/GenBank/DDBJ databases">
        <title>Genomic Catalog of Human Bladder Bacteria.</title>
        <authorList>
            <person name="Du J."/>
        </authorList>
    </citation>
    <scope>NUCLEOTIDE SEQUENCE</scope>
    <source>
        <strain evidence="7">UMB1304A</strain>
    </source>
</reference>
<dbReference type="STRING" id="59561.AQZ59_01692"/>
<dbReference type="PANTHER" id="PTHR10146:SF14">
    <property type="entry name" value="PYRIDOXAL PHOSPHATE HOMEOSTASIS PROTEIN"/>
    <property type="match status" value="1"/>
</dbReference>
<dbReference type="NCBIfam" id="TIGR00044">
    <property type="entry name" value="YggS family pyridoxal phosphate-dependent enzyme"/>
    <property type="match status" value="1"/>
</dbReference>
<evidence type="ECO:0000256" key="2">
    <source>
        <dbReference type="HAMAP-Rule" id="MF_02087"/>
    </source>
</evidence>
<name>A0A0W1KHB2_9ACTO</name>
<dbReference type="GO" id="GO:0030170">
    <property type="term" value="F:pyridoxal phosphate binding"/>
    <property type="evidence" value="ECO:0007669"/>
    <property type="project" value="UniProtKB-UniRule"/>
</dbReference>
<organism evidence="6 8">
    <name type="scientific">Trueperella bernardiae</name>
    <dbReference type="NCBI Taxonomy" id="59561"/>
    <lineage>
        <taxon>Bacteria</taxon>
        <taxon>Bacillati</taxon>
        <taxon>Actinomycetota</taxon>
        <taxon>Actinomycetes</taxon>
        <taxon>Actinomycetales</taxon>
        <taxon>Actinomycetaceae</taxon>
        <taxon>Trueperella</taxon>
    </lineage>
</organism>
<evidence type="ECO:0000259" key="5">
    <source>
        <dbReference type="Pfam" id="PF01168"/>
    </source>
</evidence>
<comment type="similarity">
    <text evidence="2 4">Belongs to the pyridoxal phosphate-binding protein YggS/PROSC family.</text>
</comment>
<feature type="modified residue" description="N6-(pyridoxal phosphate)lysine" evidence="2 3">
    <location>
        <position position="34"/>
    </location>
</feature>
<dbReference type="PANTHER" id="PTHR10146">
    <property type="entry name" value="PROLINE SYNTHETASE CO-TRANSCRIBED BACTERIAL HOMOLOG PROTEIN"/>
    <property type="match status" value="1"/>
</dbReference>
<comment type="cofactor">
    <cofactor evidence="3">
        <name>pyridoxal 5'-phosphate</name>
        <dbReference type="ChEBI" id="CHEBI:597326"/>
    </cofactor>
</comment>
<dbReference type="InterPro" id="IPR001608">
    <property type="entry name" value="Ala_racemase_N"/>
</dbReference>
<protein>
    <recommendedName>
        <fullName evidence="2">Pyridoxal phosphate homeostasis protein</fullName>
        <shortName evidence="2">PLP homeostasis protein</shortName>
    </recommendedName>
</protein>
<dbReference type="EMBL" id="LNIZ01000010">
    <property type="protein sequence ID" value="KTF03445.1"/>
    <property type="molecule type" value="Genomic_DNA"/>
</dbReference>
<keyword evidence="1 2" id="KW-0663">Pyridoxal phosphate</keyword>
<evidence type="ECO:0000313" key="6">
    <source>
        <dbReference type="EMBL" id="KTF03445.1"/>
    </source>
</evidence>
<dbReference type="AlphaFoldDB" id="A0A0W1KHB2"/>
<evidence type="ECO:0000256" key="3">
    <source>
        <dbReference type="PIRSR" id="PIRSR004848-1"/>
    </source>
</evidence>
<dbReference type="Proteomes" id="UP000054404">
    <property type="component" value="Unassembled WGS sequence"/>
</dbReference>
<proteinExistence type="inferred from homology"/>
<evidence type="ECO:0000256" key="4">
    <source>
        <dbReference type="RuleBase" id="RU004514"/>
    </source>
</evidence>
<dbReference type="InterPro" id="IPR011078">
    <property type="entry name" value="PyrdxlP_homeostasis"/>
</dbReference>
<sequence>MISANIDSVREAIARAEQAAGRAPGSVTLQVAAKHQPLENLLEAAACGITTFGHNLVPQLVESTAKLAGAGVLATHTVIGPVQSNKLRTAMDHADRIDTVDSVKQAVRIARRQEARIDEGLAEGPYPVLIQVNSAGADTQSGCAPEELIDIAGRIAELGLIRIDGLMTIGAHTTNAAEIHASFALTRELSEQMRKLPGLEGAAELSMGMTHDLQIAVAEGSTLVRVGTAIFGPRPA</sequence>
<dbReference type="Gene3D" id="3.20.20.10">
    <property type="entry name" value="Alanine racemase"/>
    <property type="match status" value="1"/>
</dbReference>
<gene>
    <name evidence="6" type="ORF">AQZ59_01692</name>
    <name evidence="7" type="ORF">QP858_09685</name>
</gene>
<dbReference type="HAMAP" id="MF_02087">
    <property type="entry name" value="PLP_homeostasis"/>
    <property type="match status" value="1"/>
</dbReference>
<dbReference type="RefSeq" id="WP_062614204.1">
    <property type="nucleotide sequence ID" value="NZ_JASPDQ010000033.1"/>
</dbReference>
<dbReference type="Pfam" id="PF01168">
    <property type="entry name" value="Ala_racemase_N"/>
    <property type="match status" value="1"/>
</dbReference>
<evidence type="ECO:0000313" key="8">
    <source>
        <dbReference type="Proteomes" id="UP000054404"/>
    </source>
</evidence>
<evidence type="ECO:0000256" key="1">
    <source>
        <dbReference type="ARBA" id="ARBA00022898"/>
    </source>
</evidence>
<dbReference type="InterPro" id="IPR029066">
    <property type="entry name" value="PLP-binding_barrel"/>
</dbReference>
<keyword evidence="8" id="KW-1185">Reference proteome</keyword>